<feature type="transmembrane region" description="Helical" evidence="7">
    <location>
        <begin position="212"/>
        <end position="233"/>
    </location>
</feature>
<keyword evidence="6 7" id="KW-0472">Membrane</keyword>
<keyword evidence="3" id="KW-1003">Cell membrane</keyword>
<dbReference type="SUPFAM" id="SSF161098">
    <property type="entry name" value="MetI-like"/>
    <property type="match status" value="1"/>
</dbReference>
<evidence type="ECO:0000256" key="3">
    <source>
        <dbReference type="ARBA" id="ARBA00022475"/>
    </source>
</evidence>
<dbReference type="Gene3D" id="1.10.3720.10">
    <property type="entry name" value="MetI-like"/>
    <property type="match status" value="1"/>
</dbReference>
<keyword evidence="2 7" id="KW-0813">Transport</keyword>
<keyword evidence="10" id="KW-1185">Reference proteome</keyword>
<comment type="subcellular location">
    <subcellularLocation>
        <location evidence="1 7">Cell membrane</location>
        <topology evidence="1 7">Multi-pass membrane protein</topology>
    </subcellularLocation>
</comment>
<organism evidence="9 10">
    <name type="scientific">Cohnella thailandensis</name>
    <dbReference type="NCBI Taxonomy" id="557557"/>
    <lineage>
        <taxon>Bacteria</taxon>
        <taxon>Bacillati</taxon>
        <taxon>Bacillota</taxon>
        <taxon>Bacilli</taxon>
        <taxon>Bacillales</taxon>
        <taxon>Paenibacillaceae</taxon>
        <taxon>Cohnella</taxon>
    </lineage>
</organism>
<evidence type="ECO:0000256" key="2">
    <source>
        <dbReference type="ARBA" id="ARBA00022448"/>
    </source>
</evidence>
<dbReference type="Pfam" id="PF00528">
    <property type="entry name" value="BPD_transp_1"/>
    <property type="match status" value="1"/>
</dbReference>
<evidence type="ECO:0000313" key="10">
    <source>
        <dbReference type="Proteomes" id="UP000535838"/>
    </source>
</evidence>
<dbReference type="PANTHER" id="PTHR43744:SF12">
    <property type="entry name" value="ABC TRANSPORTER PERMEASE PROTEIN MG189-RELATED"/>
    <property type="match status" value="1"/>
</dbReference>
<feature type="transmembrane region" description="Helical" evidence="7">
    <location>
        <begin position="107"/>
        <end position="129"/>
    </location>
</feature>
<dbReference type="GO" id="GO:0005886">
    <property type="term" value="C:plasma membrane"/>
    <property type="evidence" value="ECO:0007669"/>
    <property type="project" value="UniProtKB-SubCell"/>
</dbReference>
<sequence>MIVNAGKDAKEASLLNLNWPTSPQFWDNIRTVAETRDYMLLRAFVNSTALTLFSIVVLILFCAMAGFVLQRRKGRASPVFEFLILSGLIIPPAIVPTIWVLDGIGLFKTLLGLILVEVALGFPFSVMLYKNFMATVPREIDEAAILDGCGGIRLFFRIIMPLLQPVTATIVVLSSVTIFNDFTNPLYFLPGADNVTVQLTLYNFQSQFVTQYNLLFANILLITIPPFILFLIFNKRIVAGMTAGSVKA</sequence>
<protein>
    <submittedName>
        <fullName evidence="9">Carbohydrate ABC transporter permease</fullName>
    </submittedName>
</protein>
<comment type="caution">
    <text evidence="9">The sequence shown here is derived from an EMBL/GenBank/DDBJ whole genome shotgun (WGS) entry which is preliminary data.</text>
</comment>
<dbReference type="CDD" id="cd06261">
    <property type="entry name" value="TM_PBP2"/>
    <property type="match status" value="1"/>
</dbReference>
<keyword evidence="4 7" id="KW-0812">Transmembrane</keyword>
<gene>
    <name evidence="9" type="ORF">H7B67_10850</name>
</gene>
<feature type="transmembrane region" description="Helical" evidence="7">
    <location>
        <begin position="162"/>
        <end position="179"/>
    </location>
</feature>
<proteinExistence type="inferred from homology"/>
<keyword evidence="5 7" id="KW-1133">Transmembrane helix</keyword>
<feature type="domain" description="ABC transmembrane type-1" evidence="8">
    <location>
        <begin position="44"/>
        <end position="233"/>
    </location>
</feature>
<accession>A0A841SWQ6</accession>
<name>A0A841SWQ6_9BACL</name>
<evidence type="ECO:0000256" key="4">
    <source>
        <dbReference type="ARBA" id="ARBA00022692"/>
    </source>
</evidence>
<dbReference type="PANTHER" id="PTHR43744">
    <property type="entry name" value="ABC TRANSPORTER PERMEASE PROTEIN MG189-RELATED-RELATED"/>
    <property type="match status" value="1"/>
</dbReference>
<dbReference type="GO" id="GO:0055085">
    <property type="term" value="P:transmembrane transport"/>
    <property type="evidence" value="ECO:0007669"/>
    <property type="project" value="InterPro"/>
</dbReference>
<evidence type="ECO:0000256" key="5">
    <source>
        <dbReference type="ARBA" id="ARBA00022989"/>
    </source>
</evidence>
<evidence type="ECO:0000313" key="9">
    <source>
        <dbReference type="EMBL" id="MBB6634608.1"/>
    </source>
</evidence>
<reference evidence="9 10" key="1">
    <citation type="submission" date="2020-08" db="EMBL/GenBank/DDBJ databases">
        <title>Cohnella phylogeny.</title>
        <authorList>
            <person name="Dunlap C."/>
        </authorList>
    </citation>
    <scope>NUCLEOTIDE SEQUENCE [LARGE SCALE GENOMIC DNA]</scope>
    <source>
        <strain evidence="9 10">DSM 25241</strain>
    </source>
</reference>
<evidence type="ECO:0000256" key="7">
    <source>
        <dbReference type="RuleBase" id="RU363032"/>
    </source>
</evidence>
<feature type="transmembrane region" description="Helical" evidence="7">
    <location>
        <begin position="82"/>
        <end position="101"/>
    </location>
</feature>
<evidence type="ECO:0000256" key="6">
    <source>
        <dbReference type="ARBA" id="ARBA00023136"/>
    </source>
</evidence>
<comment type="similarity">
    <text evidence="7">Belongs to the binding-protein-dependent transport system permease family.</text>
</comment>
<dbReference type="AlphaFoldDB" id="A0A841SWQ6"/>
<dbReference type="EMBL" id="JACJVQ010000007">
    <property type="protein sequence ID" value="MBB6634608.1"/>
    <property type="molecule type" value="Genomic_DNA"/>
</dbReference>
<evidence type="ECO:0000259" key="8">
    <source>
        <dbReference type="PROSITE" id="PS50928"/>
    </source>
</evidence>
<dbReference type="Proteomes" id="UP000535838">
    <property type="component" value="Unassembled WGS sequence"/>
</dbReference>
<dbReference type="InterPro" id="IPR035906">
    <property type="entry name" value="MetI-like_sf"/>
</dbReference>
<dbReference type="PROSITE" id="PS50928">
    <property type="entry name" value="ABC_TM1"/>
    <property type="match status" value="1"/>
</dbReference>
<dbReference type="InterPro" id="IPR000515">
    <property type="entry name" value="MetI-like"/>
</dbReference>
<feature type="transmembrane region" description="Helical" evidence="7">
    <location>
        <begin position="49"/>
        <end position="70"/>
    </location>
</feature>
<evidence type="ECO:0000256" key="1">
    <source>
        <dbReference type="ARBA" id="ARBA00004651"/>
    </source>
</evidence>